<keyword evidence="3" id="KW-1185">Reference proteome</keyword>
<keyword evidence="1" id="KW-0812">Transmembrane</keyword>
<evidence type="ECO:0000256" key="1">
    <source>
        <dbReference type="SAM" id="Phobius"/>
    </source>
</evidence>
<accession>A0AA40VND0</accession>
<protein>
    <submittedName>
        <fullName evidence="2">Membrane-anchored protein</fullName>
    </submittedName>
</protein>
<dbReference type="EMBL" id="JACIFH010000001">
    <property type="protein sequence ID" value="MBB4140777.1"/>
    <property type="molecule type" value="Genomic_DNA"/>
</dbReference>
<evidence type="ECO:0000313" key="3">
    <source>
        <dbReference type="Proteomes" id="UP000549113"/>
    </source>
</evidence>
<sequence length="120" mass="12716">MALRDFLAYPKPDIGIAADAPKQFTYLDPKNITYPGVAVVAGVILNFIVSNVTGSGTRLWVSLLIALAFGGFILWQSLTDKNNAQPVASQIFVLVVNTVLLWIAIFSVAAVEPGALTGAP</sequence>
<keyword evidence="1" id="KW-0472">Membrane</keyword>
<evidence type="ECO:0000313" key="2">
    <source>
        <dbReference type="EMBL" id="MBB4140777.1"/>
    </source>
</evidence>
<proteinExistence type="predicted"/>
<dbReference type="RefSeq" id="WP_183500257.1">
    <property type="nucleotide sequence ID" value="NZ_BAABCO010000004.1"/>
</dbReference>
<organism evidence="2 3">
    <name type="scientific">Microbacterium invictum</name>
    <dbReference type="NCBI Taxonomy" id="515415"/>
    <lineage>
        <taxon>Bacteria</taxon>
        <taxon>Bacillati</taxon>
        <taxon>Actinomycetota</taxon>
        <taxon>Actinomycetes</taxon>
        <taxon>Micrococcales</taxon>
        <taxon>Microbacteriaceae</taxon>
        <taxon>Microbacterium</taxon>
    </lineage>
</organism>
<keyword evidence="1" id="KW-1133">Transmembrane helix</keyword>
<feature type="transmembrane region" description="Helical" evidence="1">
    <location>
        <begin position="59"/>
        <end position="78"/>
    </location>
</feature>
<feature type="transmembrane region" description="Helical" evidence="1">
    <location>
        <begin position="32"/>
        <end position="52"/>
    </location>
</feature>
<gene>
    <name evidence="2" type="ORF">BKA10_002571</name>
</gene>
<reference evidence="2 3" key="1">
    <citation type="submission" date="2020-08" db="EMBL/GenBank/DDBJ databases">
        <title>Sequencing the genomes of 1000 actinobacteria strains.</title>
        <authorList>
            <person name="Klenk H.-P."/>
        </authorList>
    </citation>
    <scope>NUCLEOTIDE SEQUENCE [LARGE SCALE GENOMIC DNA]</scope>
    <source>
        <strain evidence="2 3">DSM 19600</strain>
    </source>
</reference>
<name>A0AA40VND0_9MICO</name>
<feature type="transmembrane region" description="Helical" evidence="1">
    <location>
        <begin position="90"/>
        <end position="111"/>
    </location>
</feature>
<dbReference type="AlphaFoldDB" id="A0AA40VND0"/>
<dbReference type="Proteomes" id="UP000549113">
    <property type="component" value="Unassembled WGS sequence"/>
</dbReference>
<comment type="caution">
    <text evidence="2">The sequence shown here is derived from an EMBL/GenBank/DDBJ whole genome shotgun (WGS) entry which is preliminary data.</text>
</comment>